<feature type="non-terminal residue" evidence="3">
    <location>
        <position position="1"/>
    </location>
</feature>
<sequence>MQSSCLYNGGWTRLQVKPDTQTFSSSSNLITKLQETPNSLSSTVSPQSSNSAITTSTSDDGGNHSGNFRRWIELVGEVLSTAFPIWVALACILGLLKPNSFNWVKPELTLVGITIIMLGVGMTLTIGDLREALAMPGFFLQYSPVPLSVFLVSKFLNLSSYHAAGLSCCPGGITASNRASQLGNVAFVVLMTAKSTISAMVLKLLMTPFLTAKLTGQFVAVDAAGLLMSLCSPECFCNFYVGVTSCTCCLSSSCMRIFLWSVLASLLKVDVSSARTISIEVGMQ</sequence>
<accession>A0AA41RWL5</accession>
<reference evidence="3" key="1">
    <citation type="submission" date="2022-03" db="EMBL/GenBank/DDBJ databases">
        <title>A functionally conserved STORR gene fusion in Papaver species that diverged 16.8 million years ago.</title>
        <authorList>
            <person name="Catania T."/>
        </authorList>
    </citation>
    <scope>NUCLEOTIDE SEQUENCE</scope>
    <source>
        <strain evidence="3">S-191538</strain>
    </source>
</reference>
<evidence type="ECO:0000256" key="1">
    <source>
        <dbReference type="SAM" id="MobiDB-lite"/>
    </source>
</evidence>
<dbReference type="EMBL" id="JAJJMA010046670">
    <property type="protein sequence ID" value="MCL7025544.1"/>
    <property type="molecule type" value="Genomic_DNA"/>
</dbReference>
<dbReference type="GO" id="GO:0016020">
    <property type="term" value="C:membrane"/>
    <property type="evidence" value="ECO:0007669"/>
    <property type="project" value="UniProtKB-SubCell"/>
</dbReference>
<keyword evidence="2" id="KW-0472">Membrane</keyword>
<feature type="transmembrane region" description="Helical" evidence="2">
    <location>
        <begin position="74"/>
        <end position="96"/>
    </location>
</feature>
<feature type="compositionally biased region" description="Polar residues" evidence="1">
    <location>
        <begin position="37"/>
        <end position="60"/>
    </location>
</feature>
<comment type="caution">
    <text evidence="3">The sequence shown here is derived from an EMBL/GenBank/DDBJ whole genome shotgun (WGS) entry which is preliminary data.</text>
</comment>
<keyword evidence="2" id="KW-1133">Transmembrane helix</keyword>
<feature type="transmembrane region" description="Helical" evidence="2">
    <location>
        <begin position="108"/>
        <end position="126"/>
    </location>
</feature>
<name>A0AA41RWL5_PAPNU</name>
<dbReference type="InterPro" id="IPR038770">
    <property type="entry name" value="Na+/solute_symporter_sf"/>
</dbReference>
<dbReference type="Proteomes" id="UP001177140">
    <property type="component" value="Unassembled WGS sequence"/>
</dbReference>
<dbReference type="PANTHER" id="PTHR10361:SF28">
    <property type="entry name" value="P3 PROTEIN-RELATED"/>
    <property type="match status" value="1"/>
</dbReference>
<proteinExistence type="predicted"/>
<keyword evidence="2" id="KW-0812">Transmembrane</keyword>
<dbReference type="PANTHER" id="PTHR10361">
    <property type="entry name" value="SODIUM-BILE ACID COTRANSPORTER"/>
    <property type="match status" value="1"/>
</dbReference>
<evidence type="ECO:0000256" key="2">
    <source>
        <dbReference type="SAM" id="Phobius"/>
    </source>
</evidence>
<keyword evidence="4" id="KW-1185">Reference proteome</keyword>
<evidence type="ECO:0000313" key="3">
    <source>
        <dbReference type="EMBL" id="MCL7025544.1"/>
    </source>
</evidence>
<gene>
    <name evidence="3" type="ORF">MKW94_019422</name>
</gene>
<feature type="region of interest" description="Disordered" evidence="1">
    <location>
        <begin position="37"/>
        <end position="62"/>
    </location>
</feature>
<dbReference type="AlphaFoldDB" id="A0AA41RWL5"/>
<evidence type="ECO:0000313" key="4">
    <source>
        <dbReference type="Proteomes" id="UP001177140"/>
    </source>
</evidence>
<dbReference type="InterPro" id="IPR004710">
    <property type="entry name" value="Bilac:Na_transpt"/>
</dbReference>
<dbReference type="Gene3D" id="1.20.1530.20">
    <property type="match status" value="1"/>
</dbReference>
<organism evidence="3 4">
    <name type="scientific">Papaver nudicaule</name>
    <name type="common">Iceland poppy</name>
    <dbReference type="NCBI Taxonomy" id="74823"/>
    <lineage>
        <taxon>Eukaryota</taxon>
        <taxon>Viridiplantae</taxon>
        <taxon>Streptophyta</taxon>
        <taxon>Embryophyta</taxon>
        <taxon>Tracheophyta</taxon>
        <taxon>Spermatophyta</taxon>
        <taxon>Magnoliopsida</taxon>
        <taxon>Ranunculales</taxon>
        <taxon>Papaveraceae</taxon>
        <taxon>Papaveroideae</taxon>
        <taxon>Papaver</taxon>
    </lineage>
</organism>
<protein>
    <submittedName>
        <fullName evidence="3">Uncharacterized protein</fullName>
    </submittedName>
</protein>